<organism evidence="2 3">
    <name type="scientific">Chaetomium strumarium</name>
    <dbReference type="NCBI Taxonomy" id="1170767"/>
    <lineage>
        <taxon>Eukaryota</taxon>
        <taxon>Fungi</taxon>
        <taxon>Dikarya</taxon>
        <taxon>Ascomycota</taxon>
        <taxon>Pezizomycotina</taxon>
        <taxon>Sordariomycetes</taxon>
        <taxon>Sordariomycetidae</taxon>
        <taxon>Sordariales</taxon>
        <taxon>Chaetomiaceae</taxon>
        <taxon>Chaetomium</taxon>
    </lineage>
</organism>
<accession>A0AAJ0M0U2</accession>
<comment type="caution">
    <text evidence="2">The sequence shown here is derived from an EMBL/GenBank/DDBJ whole genome shotgun (WGS) entry which is preliminary data.</text>
</comment>
<feature type="compositionally biased region" description="Basic residues" evidence="1">
    <location>
        <begin position="251"/>
        <end position="262"/>
    </location>
</feature>
<evidence type="ECO:0000313" key="3">
    <source>
        <dbReference type="Proteomes" id="UP001273166"/>
    </source>
</evidence>
<feature type="region of interest" description="Disordered" evidence="1">
    <location>
        <begin position="15"/>
        <end position="56"/>
    </location>
</feature>
<feature type="compositionally biased region" description="Polar residues" evidence="1">
    <location>
        <begin position="306"/>
        <end position="328"/>
    </location>
</feature>
<dbReference type="Proteomes" id="UP001273166">
    <property type="component" value="Unassembled WGS sequence"/>
</dbReference>
<evidence type="ECO:0000313" key="2">
    <source>
        <dbReference type="EMBL" id="KAK3304820.1"/>
    </source>
</evidence>
<proteinExistence type="predicted"/>
<dbReference type="AlphaFoldDB" id="A0AAJ0M0U2"/>
<name>A0AAJ0M0U2_9PEZI</name>
<dbReference type="RefSeq" id="XP_062720600.1">
    <property type="nucleotide sequence ID" value="XM_062871016.1"/>
</dbReference>
<sequence>MPLFSNGALKSLRNESAASLKAREEPAVPPRQPSITDRRRQCWWSQRSGHRRRGIQGRRRPITDSLVEPGRFALAAYVVIPGEPEYAAGKARAHVTSCRRKAQQQRRFLIGGLANAWKRVRSGRRENGHWCQIHSFATHKTAPITIVNKVDDAFLSRDFRFIDYSVISNRLLKTMAVEGWLMETWTASEKGRVVIMSAEQCPNETLSKLLLEPPKAASPTTAKAASEARPDVDLPNVNDFLKKLVTSGRRTERRTRTRKQHGQAKQVQDEIVVEPVQSSPDEDELDEHQPSTPTLQSEATDRSGSRTDGNITKTTNADSASQVTTSEQSVDDMDIDSLRMDPEEEPSRIAPISACAEVNNGLMSADPDRDLVADMSMANTLASDNPDWCAMTHFSMDADALKGCDALPYSIQAEPILE</sequence>
<reference evidence="2" key="2">
    <citation type="submission" date="2023-06" db="EMBL/GenBank/DDBJ databases">
        <authorList>
            <consortium name="Lawrence Berkeley National Laboratory"/>
            <person name="Mondo S.J."/>
            <person name="Hensen N."/>
            <person name="Bonometti L."/>
            <person name="Westerberg I."/>
            <person name="Brannstrom I.O."/>
            <person name="Guillou S."/>
            <person name="Cros-Aarteil S."/>
            <person name="Calhoun S."/>
            <person name="Haridas S."/>
            <person name="Kuo A."/>
            <person name="Pangilinan J."/>
            <person name="Riley R."/>
            <person name="Labutti K."/>
            <person name="Andreopoulos B."/>
            <person name="Lipzen A."/>
            <person name="Chen C."/>
            <person name="Yanf M."/>
            <person name="Daum C."/>
            <person name="Ng V."/>
            <person name="Clum A."/>
            <person name="Steindorff A."/>
            <person name="Ohm R."/>
            <person name="Martin F."/>
            <person name="Silar P."/>
            <person name="Natvig D."/>
            <person name="Lalanne C."/>
            <person name="Gautier V."/>
            <person name="Ament-Velasquez S.L."/>
            <person name="Kruys A."/>
            <person name="Hutchinson M.I."/>
            <person name="Powell A.J."/>
            <person name="Barry K."/>
            <person name="Miller A.N."/>
            <person name="Grigoriev I.V."/>
            <person name="Debuchy R."/>
            <person name="Gladieux P."/>
            <person name="Thoren M.H."/>
            <person name="Johannesson H."/>
        </authorList>
    </citation>
    <scope>NUCLEOTIDE SEQUENCE</scope>
    <source>
        <strain evidence="2">CBS 333.67</strain>
    </source>
</reference>
<evidence type="ECO:0000256" key="1">
    <source>
        <dbReference type="SAM" id="MobiDB-lite"/>
    </source>
</evidence>
<keyword evidence="3" id="KW-1185">Reference proteome</keyword>
<dbReference type="EMBL" id="JAUDZG010000005">
    <property type="protein sequence ID" value="KAK3304820.1"/>
    <property type="molecule type" value="Genomic_DNA"/>
</dbReference>
<gene>
    <name evidence="2" type="ORF">B0T15DRAFT_576178</name>
</gene>
<reference evidence="2" key="1">
    <citation type="journal article" date="2023" name="Mol. Phylogenet. Evol.">
        <title>Genome-scale phylogeny and comparative genomics of the fungal order Sordariales.</title>
        <authorList>
            <person name="Hensen N."/>
            <person name="Bonometti L."/>
            <person name="Westerberg I."/>
            <person name="Brannstrom I.O."/>
            <person name="Guillou S."/>
            <person name="Cros-Aarteil S."/>
            <person name="Calhoun S."/>
            <person name="Haridas S."/>
            <person name="Kuo A."/>
            <person name="Mondo S."/>
            <person name="Pangilinan J."/>
            <person name="Riley R."/>
            <person name="LaButti K."/>
            <person name="Andreopoulos B."/>
            <person name="Lipzen A."/>
            <person name="Chen C."/>
            <person name="Yan M."/>
            <person name="Daum C."/>
            <person name="Ng V."/>
            <person name="Clum A."/>
            <person name="Steindorff A."/>
            <person name="Ohm R.A."/>
            <person name="Martin F."/>
            <person name="Silar P."/>
            <person name="Natvig D.O."/>
            <person name="Lalanne C."/>
            <person name="Gautier V."/>
            <person name="Ament-Velasquez S.L."/>
            <person name="Kruys A."/>
            <person name="Hutchinson M.I."/>
            <person name="Powell A.J."/>
            <person name="Barry K."/>
            <person name="Miller A.N."/>
            <person name="Grigoriev I.V."/>
            <person name="Debuchy R."/>
            <person name="Gladieux P."/>
            <person name="Hiltunen Thoren M."/>
            <person name="Johannesson H."/>
        </authorList>
    </citation>
    <scope>NUCLEOTIDE SEQUENCE</scope>
    <source>
        <strain evidence="2">CBS 333.67</strain>
    </source>
</reference>
<dbReference type="GeneID" id="87889845"/>
<protein>
    <submittedName>
        <fullName evidence="2">Uncharacterized protein</fullName>
    </submittedName>
</protein>
<feature type="region of interest" description="Disordered" evidence="1">
    <location>
        <begin position="210"/>
        <end position="335"/>
    </location>
</feature>
<feature type="compositionally biased region" description="Low complexity" evidence="1">
    <location>
        <begin position="212"/>
        <end position="225"/>
    </location>
</feature>